<gene>
    <name evidence="4" type="ORF">I4I81_22730</name>
</gene>
<name>A0ABS6UY16_9PSEU</name>
<dbReference type="Proteomes" id="UP000694287">
    <property type="component" value="Unassembled WGS sequence"/>
</dbReference>
<dbReference type="PANTHER" id="PTHR43802">
    <property type="entry name" value="ENOYL-COA HYDRATASE"/>
    <property type="match status" value="1"/>
</dbReference>
<comment type="similarity">
    <text evidence="1 2">Belongs to the enoyl-CoA hydratase/isomerase family.</text>
</comment>
<feature type="region of interest" description="Disordered" evidence="3">
    <location>
        <begin position="285"/>
        <end position="308"/>
    </location>
</feature>
<comment type="caution">
    <text evidence="4">The sequence shown here is derived from an EMBL/GenBank/DDBJ whole genome shotgun (WGS) entry which is preliminary data.</text>
</comment>
<dbReference type="Pfam" id="PF00378">
    <property type="entry name" value="ECH_1"/>
    <property type="match status" value="1"/>
</dbReference>
<dbReference type="PROSITE" id="PS00166">
    <property type="entry name" value="ENOYL_COA_HYDRATASE"/>
    <property type="match status" value="1"/>
</dbReference>
<evidence type="ECO:0000256" key="1">
    <source>
        <dbReference type="ARBA" id="ARBA00005254"/>
    </source>
</evidence>
<dbReference type="NCBIfam" id="NF006128">
    <property type="entry name" value="PRK08272.1"/>
    <property type="match status" value="1"/>
</dbReference>
<evidence type="ECO:0000313" key="4">
    <source>
        <dbReference type="EMBL" id="MBW0137057.1"/>
    </source>
</evidence>
<dbReference type="InterPro" id="IPR018376">
    <property type="entry name" value="Enoyl-CoA_hyd/isom_CS"/>
</dbReference>
<dbReference type="RefSeq" id="WP_218603589.1">
    <property type="nucleotide sequence ID" value="NZ_JADQDJ010000141.1"/>
</dbReference>
<sequence length="308" mass="33845">MSTQESSREYVEPEHAVLYEVRDRKAYLTLNRPERLNAITHEMGREIAAAVARANEDPAVHVIILQGAGRAFCSGYDLYRYAEDGVDTQPPVWDPIQDFQMMKANTDNFFSLWRSLKPTIAKVHGYAVAGGSDIALSCDLVVMAEDAKIGYMPARVWGCPTTAMWVYRLGAEKAKRMLLTGDKIDGRTAVDWGLVIDAVPAADLDSAVEALADRIAGSPINQLVMQKMMVNQAYDNMGLHSTQVIATLFDGITRHSPEGRWFQDFSAEHGFAEAVDWRDSGRWIPNGGGPVPTAEEIAAGRNSAGTSH</sequence>
<dbReference type="InterPro" id="IPR001753">
    <property type="entry name" value="Enoyl-CoA_hydra/iso"/>
</dbReference>
<proteinExistence type="inferred from homology"/>
<evidence type="ECO:0000256" key="2">
    <source>
        <dbReference type="RuleBase" id="RU003707"/>
    </source>
</evidence>
<accession>A0ABS6UY16</accession>
<evidence type="ECO:0000313" key="5">
    <source>
        <dbReference type="Proteomes" id="UP000694287"/>
    </source>
</evidence>
<organism evidence="4 5">
    <name type="scientific">Pseudonocardia abyssalis</name>
    <dbReference type="NCBI Taxonomy" id="2792008"/>
    <lineage>
        <taxon>Bacteria</taxon>
        <taxon>Bacillati</taxon>
        <taxon>Actinomycetota</taxon>
        <taxon>Actinomycetes</taxon>
        <taxon>Pseudonocardiales</taxon>
        <taxon>Pseudonocardiaceae</taxon>
        <taxon>Pseudonocardia</taxon>
    </lineage>
</organism>
<dbReference type="EMBL" id="JADQDK010000001">
    <property type="protein sequence ID" value="MBW0137057.1"/>
    <property type="molecule type" value="Genomic_DNA"/>
</dbReference>
<keyword evidence="5" id="KW-1185">Reference proteome</keyword>
<protein>
    <submittedName>
        <fullName evidence="4">Crotonase/enoyl-CoA hydratase family protein</fullName>
    </submittedName>
</protein>
<dbReference type="PANTHER" id="PTHR43802:SF1">
    <property type="entry name" value="IP11341P-RELATED"/>
    <property type="match status" value="1"/>
</dbReference>
<dbReference type="CDD" id="cd06558">
    <property type="entry name" value="crotonase-like"/>
    <property type="match status" value="1"/>
</dbReference>
<reference evidence="4 5" key="1">
    <citation type="submission" date="2020-11" db="EMBL/GenBank/DDBJ databases">
        <title>Pseudonocardia abyssalis sp. nov. and Pseudonocardia oceani sp. nov., description and phylogenomic analysis of two novel actinomycetes isolated from the deep Southern Ocean.</title>
        <authorList>
            <person name="Parra J."/>
        </authorList>
    </citation>
    <scope>NUCLEOTIDE SEQUENCE [LARGE SCALE GENOMIC DNA]</scope>
    <source>
        <strain evidence="4 5">KRD-168</strain>
    </source>
</reference>
<evidence type="ECO:0000256" key="3">
    <source>
        <dbReference type="SAM" id="MobiDB-lite"/>
    </source>
</evidence>